<organism evidence="1">
    <name type="scientific">Anguilla anguilla</name>
    <name type="common">European freshwater eel</name>
    <name type="synonym">Muraena anguilla</name>
    <dbReference type="NCBI Taxonomy" id="7936"/>
    <lineage>
        <taxon>Eukaryota</taxon>
        <taxon>Metazoa</taxon>
        <taxon>Chordata</taxon>
        <taxon>Craniata</taxon>
        <taxon>Vertebrata</taxon>
        <taxon>Euteleostomi</taxon>
        <taxon>Actinopterygii</taxon>
        <taxon>Neopterygii</taxon>
        <taxon>Teleostei</taxon>
        <taxon>Anguilliformes</taxon>
        <taxon>Anguillidae</taxon>
        <taxon>Anguilla</taxon>
    </lineage>
</organism>
<dbReference type="AlphaFoldDB" id="A0A0E9QTI9"/>
<sequence length="38" mass="4333">MKTTIDHQKNLISSKHKMLCQFLQRSITVCMGVVNNAN</sequence>
<proteinExistence type="predicted"/>
<accession>A0A0E9QTI9</accession>
<protein>
    <submittedName>
        <fullName evidence="1">Uncharacterized protein</fullName>
    </submittedName>
</protein>
<reference evidence="1" key="1">
    <citation type="submission" date="2014-11" db="EMBL/GenBank/DDBJ databases">
        <authorList>
            <person name="Amaro Gonzalez C."/>
        </authorList>
    </citation>
    <scope>NUCLEOTIDE SEQUENCE</scope>
</reference>
<name>A0A0E9QTI9_ANGAN</name>
<evidence type="ECO:0000313" key="1">
    <source>
        <dbReference type="EMBL" id="JAH19595.1"/>
    </source>
</evidence>
<dbReference type="EMBL" id="GBXM01088982">
    <property type="protein sequence ID" value="JAH19595.1"/>
    <property type="molecule type" value="Transcribed_RNA"/>
</dbReference>
<reference evidence="1" key="2">
    <citation type="journal article" date="2015" name="Fish Shellfish Immunol.">
        <title>Early steps in the European eel (Anguilla anguilla)-Vibrio vulnificus interaction in the gills: Role of the RtxA13 toxin.</title>
        <authorList>
            <person name="Callol A."/>
            <person name="Pajuelo D."/>
            <person name="Ebbesson L."/>
            <person name="Teles M."/>
            <person name="MacKenzie S."/>
            <person name="Amaro C."/>
        </authorList>
    </citation>
    <scope>NUCLEOTIDE SEQUENCE</scope>
</reference>